<dbReference type="EMBL" id="DQ399453">
    <property type="protein sequence ID" value="ABD85512.1"/>
    <property type="molecule type" value="mRNA"/>
</dbReference>
<name>Q1WCI5_ICTPU</name>
<reference evidence="1" key="1">
    <citation type="submission" date="2006-02" db="EMBL/GenBank/DDBJ databases">
        <title>Channel catfish gene expression after Edwardsiella ictaluri infection.</title>
        <authorList>
            <person name="Yeh H.-Y."/>
            <person name="Klesius P.H."/>
        </authorList>
    </citation>
    <scope>NUCLEOTIDE SEQUENCE</scope>
    <source>
        <tissue evidence="1">Ovary</tissue>
    </source>
</reference>
<proteinExistence type="evidence at transcript level"/>
<feature type="non-terminal residue" evidence="1">
    <location>
        <position position="1"/>
    </location>
</feature>
<evidence type="ECO:0000313" key="1">
    <source>
        <dbReference type="EMBL" id="ABD85512.1"/>
    </source>
</evidence>
<protein>
    <submittedName>
        <fullName evidence="1">Uncharacterized protein</fullName>
    </submittedName>
</protein>
<accession>Q1WCI5</accession>
<sequence>SVRGHAQIVEHFLYCNHSLIQMSEGLLADSTTRLGQAHPPKTIHS</sequence>
<dbReference type="AlphaFoldDB" id="Q1WCI5"/>
<organism evidence="1">
    <name type="scientific">Ictalurus punctatus</name>
    <name type="common">Channel catfish</name>
    <name type="synonym">Silurus punctatus</name>
    <dbReference type="NCBI Taxonomy" id="7998"/>
    <lineage>
        <taxon>Eukaryota</taxon>
        <taxon>Metazoa</taxon>
        <taxon>Chordata</taxon>
        <taxon>Craniata</taxon>
        <taxon>Vertebrata</taxon>
        <taxon>Euteleostomi</taxon>
        <taxon>Actinopterygii</taxon>
        <taxon>Neopterygii</taxon>
        <taxon>Teleostei</taxon>
        <taxon>Ostariophysi</taxon>
        <taxon>Siluriformes</taxon>
        <taxon>Ictaluridae</taxon>
        <taxon>Ictalurus</taxon>
    </lineage>
</organism>
<feature type="non-terminal residue" evidence="1">
    <location>
        <position position="45"/>
    </location>
</feature>